<dbReference type="EMBL" id="SBKN01000007">
    <property type="protein sequence ID" value="RXR21671.1"/>
    <property type="molecule type" value="Genomic_DNA"/>
</dbReference>
<name>A0A4Q1K7P2_9FLAO</name>
<feature type="modified residue" description="4-aspartylphosphate" evidence="1">
    <location>
        <position position="70"/>
    </location>
</feature>
<comment type="caution">
    <text evidence="3">The sequence shown here is derived from an EMBL/GenBank/DDBJ whole genome shotgun (WGS) entry which is preliminary data.</text>
</comment>
<sequence>MSQKPKLDCILLIDDDKATNFINEIIIRKSGVKTHIEVCNTAQRGLDFLSSKGDFSHQIGYPQPGIIFLDINMPGMNGWEFLEEYEKLPENQKAKIVVAMLTTSINPEDRFRSGANENVQAFISKPLTKDYLYQIVEANFDWESVE</sequence>
<dbReference type="InterPro" id="IPR011006">
    <property type="entry name" value="CheY-like_superfamily"/>
</dbReference>
<organism evidence="3 4">
    <name type="scientific">Flavobacterium stagni</name>
    <dbReference type="NCBI Taxonomy" id="2506421"/>
    <lineage>
        <taxon>Bacteria</taxon>
        <taxon>Pseudomonadati</taxon>
        <taxon>Bacteroidota</taxon>
        <taxon>Flavobacteriia</taxon>
        <taxon>Flavobacteriales</taxon>
        <taxon>Flavobacteriaceae</taxon>
        <taxon>Flavobacterium</taxon>
    </lineage>
</organism>
<dbReference type="PANTHER" id="PTHR44520:SF2">
    <property type="entry name" value="RESPONSE REGULATOR RCP1"/>
    <property type="match status" value="1"/>
</dbReference>
<dbReference type="Pfam" id="PF00072">
    <property type="entry name" value="Response_reg"/>
    <property type="match status" value="1"/>
</dbReference>
<dbReference type="AlphaFoldDB" id="A0A4Q1K7P2"/>
<protein>
    <submittedName>
        <fullName evidence="3">Response regulator</fullName>
    </submittedName>
</protein>
<dbReference type="InterPro" id="IPR001789">
    <property type="entry name" value="Sig_transdc_resp-reg_receiver"/>
</dbReference>
<evidence type="ECO:0000313" key="4">
    <source>
        <dbReference type="Proteomes" id="UP000289857"/>
    </source>
</evidence>
<evidence type="ECO:0000313" key="3">
    <source>
        <dbReference type="EMBL" id="RXR21671.1"/>
    </source>
</evidence>
<dbReference type="InterPro" id="IPR052893">
    <property type="entry name" value="TCS_response_regulator"/>
</dbReference>
<dbReference type="GO" id="GO:0000160">
    <property type="term" value="P:phosphorelay signal transduction system"/>
    <property type="evidence" value="ECO:0007669"/>
    <property type="project" value="InterPro"/>
</dbReference>
<evidence type="ECO:0000259" key="2">
    <source>
        <dbReference type="PROSITE" id="PS50110"/>
    </source>
</evidence>
<dbReference type="PANTHER" id="PTHR44520">
    <property type="entry name" value="RESPONSE REGULATOR RCP1-RELATED"/>
    <property type="match status" value="1"/>
</dbReference>
<dbReference type="RefSeq" id="WP_129462131.1">
    <property type="nucleotide sequence ID" value="NZ_SBKN01000007.1"/>
</dbReference>
<reference evidence="4" key="1">
    <citation type="submission" date="2019-01" db="EMBL/GenBank/DDBJ databases">
        <title>Cytophagaceae bacterium strain CAR-16.</title>
        <authorList>
            <person name="Chen W.-M."/>
        </authorList>
    </citation>
    <scope>NUCLEOTIDE SEQUENCE [LARGE SCALE GENOMIC DNA]</scope>
    <source>
        <strain evidence="4">WWJ-16</strain>
    </source>
</reference>
<gene>
    <name evidence="3" type="ORF">EQG61_11715</name>
</gene>
<dbReference type="SUPFAM" id="SSF52172">
    <property type="entry name" value="CheY-like"/>
    <property type="match status" value="1"/>
</dbReference>
<proteinExistence type="predicted"/>
<keyword evidence="1" id="KW-0597">Phosphoprotein</keyword>
<feature type="domain" description="Response regulatory" evidence="2">
    <location>
        <begin position="9"/>
        <end position="140"/>
    </location>
</feature>
<accession>A0A4Q1K7P2</accession>
<keyword evidence="4" id="KW-1185">Reference proteome</keyword>
<dbReference type="SMART" id="SM00448">
    <property type="entry name" value="REC"/>
    <property type="match status" value="1"/>
</dbReference>
<evidence type="ECO:0000256" key="1">
    <source>
        <dbReference type="PROSITE-ProRule" id="PRU00169"/>
    </source>
</evidence>
<dbReference type="Proteomes" id="UP000289857">
    <property type="component" value="Unassembled WGS sequence"/>
</dbReference>
<dbReference type="Gene3D" id="3.40.50.2300">
    <property type="match status" value="1"/>
</dbReference>
<dbReference type="PROSITE" id="PS50110">
    <property type="entry name" value="RESPONSE_REGULATORY"/>
    <property type="match status" value="1"/>
</dbReference>
<dbReference type="OrthoDB" id="673128at2"/>